<evidence type="ECO:0000259" key="8">
    <source>
        <dbReference type="PROSITE" id="PS50928"/>
    </source>
</evidence>
<keyword evidence="5 7" id="KW-1133">Transmembrane helix</keyword>
<dbReference type="PROSITE" id="PS50928">
    <property type="entry name" value="ABC_TM1"/>
    <property type="match status" value="1"/>
</dbReference>
<dbReference type="RefSeq" id="WP_116063331.1">
    <property type="nucleotide sequence ID" value="NZ_QRDZ01000023.1"/>
</dbReference>
<keyword evidence="10" id="KW-1185">Reference proteome</keyword>
<keyword evidence="3" id="KW-1003">Cell membrane</keyword>
<comment type="subcellular location">
    <subcellularLocation>
        <location evidence="1 7">Cell membrane</location>
        <topology evidence="1 7">Multi-pass membrane protein</topology>
    </subcellularLocation>
</comment>
<comment type="caution">
    <text evidence="9">The sequence shown here is derived from an EMBL/GenBank/DDBJ whole genome shotgun (WGS) entry which is preliminary data.</text>
</comment>
<dbReference type="CDD" id="cd06261">
    <property type="entry name" value="TM_PBP2"/>
    <property type="match status" value="1"/>
</dbReference>
<comment type="similarity">
    <text evidence="7">Belongs to the binding-protein-dependent transport system permease family.</text>
</comment>
<evidence type="ECO:0000256" key="3">
    <source>
        <dbReference type="ARBA" id="ARBA00022475"/>
    </source>
</evidence>
<evidence type="ECO:0000256" key="6">
    <source>
        <dbReference type="ARBA" id="ARBA00023136"/>
    </source>
</evidence>
<sequence length="274" mass="30714">MKGQSLLQRTTLTIIAGAVTLIALFPLLWVIIAGFKEKTEVLSTPFRFFPKQWMLTNYTDILGDLAFLKSMGVTFGGAILFAVLSLLVNSTAAYSFARLEFRFKGLLWIYVIMTMFIPGMAILLTSFIVVDRMGMLDTFAVLVLPGVASAGHMFFIRQFYLNIPLALEEAALIDGADRLRIFSSIFLPMSFPVFVIVGIGSYLAFWNSFIWPTMTITNPDLFQIMQYLYNFRSERATELGMLMAGSALAAFPTIMLFLIFQKYIISGIKISGLK</sequence>
<organism evidence="9 10">
    <name type="scientific">Cohnella phaseoli</name>
    <dbReference type="NCBI Taxonomy" id="456490"/>
    <lineage>
        <taxon>Bacteria</taxon>
        <taxon>Bacillati</taxon>
        <taxon>Bacillota</taxon>
        <taxon>Bacilli</taxon>
        <taxon>Bacillales</taxon>
        <taxon>Paenibacillaceae</taxon>
        <taxon>Cohnella</taxon>
    </lineage>
</organism>
<evidence type="ECO:0000256" key="4">
    <source>
        <dbReference type="ARBA" id="ARBA00022692"/>
    </source>
</evidence>
<protein>
    <submittedName>
        <fullName evidence="9">Multiple sugar transport system permease protein</fullName>
    </submittedName>
</protein>
<feature type="transmembrane region" description="Helical" evidence="7">
    <location>
        <begin position="181"/>
        <end position="205"/>
    </location>
</feature>
<keyword evidence="9" id="KW-0762">Sugar transport</keyword>
<dbReference type="AlphaFoldDB" id="A0A3D9IS44"/>
<dbReference type="SUPFAM" id="SSF161098">
    <property type="entry name" value="MetI-like"/>
    <property type="match status" value="1"/>
</dbReference>
<reference evidence="9 10" key="1">
    <citation type="submission" date="2018-07" db="EMBL/GenBank/DDBJ databases">
        <title>Genomic Encyclopedia of Type Strains, Phase III (KMG-III): the genomes of soil and plant-associated and newly described type strains.</title>
        <authorList>
            <person name="Whitman W."/>
        </authorList>
    </citation>
    <scope>NUCLEOTIDE SEQUENCE [LARGE SCALE GENOMIC DNA]</scope>
    <source>
        <strain evidence="9 10">CECT 7287</strain>
    </source>
</reference>
<feature type="domain" description="ABC transmembrane type-1" evidence="8">
    <location>
        <begin position="71"/>
        <end position="260"/>
    </location>
</feature>
<feature type="transmembrane region" description="Helical" evidence="7">
    <location>
        <begin position="106"/>
        <end position="127"/>
    </location>
</feature>
<keyword evidence="4 7" id="KW-0812">Transmembrane</keyword>
<keyword evidence="2 7" id="KW-0813">Transport</keyword>
<evidence type="ECO:0000313" key="10">
    <source>
        <dbReference type="Proteomes" id="UP000256977"/>
    </source>
</evidence>
<evidence type="ECO:0000256" key="7">
    <source>
        <dbReference type="RuleBase" id="RU363032"/>
    </source>
</evidence>
<evidence type="ECO:0000256" key="1">
    <source>
        <dbReference type="ARBA" id="ARBA00004651"/>
    </source>
</evidence>
<evidence type="ECO:0000256" key="2">
    <source>
        <dbReference type="ARBA" id="ARBA00022448"/>
    </source>
</evidence>
<dbReference type="PANTHER" id="PTHR43744">
    <property type="entry name" value="ABC TRANSPORTER PERMEASE PROTEIN MG189-RELATED-RELATED"/>
    <property type="match status" value="1"/>
</dbReference>
<feature type="transmembrane region" description="Helical" evidence="7">
    <location>
        <begin position="73"/>
        <end position="94"/>
    </location>
</feature>
<dbReference type="GO" id="GO:0055085">
    <property type="term" value="P:transmembrane transport"/>
    <property type="evidence" value="ECO:0007669"/>
    <property type="project" value="InterPro"/>
</dbReference>
<dbReference type="Pfam" id="PF00528">
    <property type="entry name" value="BPD_transp_1"/>
    <property type="match status" value="1"/>
</dbReference>
<dbReference type="PANTHER" id="PTHR43744:SF12">
    <property type="entry name" value="ABC TRANSPORTER PERMEASE PROTEIN MG189-RELATED"/>
    <property type="match status" value="1"/>
</dbReference>
<feature type="transmembrane region" description="Helical" evidence="7">
    <location>
        <begin position="239"/>
        <end position="260"/>
    </location>
</feature>
<evidence type="ECO:0000313" key="9">
    <source>
        <dbReference type="EMBL" id="RED64339.1"/>
    </source>
</evidence>
<keyword evidence="6 7" id="KW-0472">Membrane</keyword>
<dbReference type="OrthoDB" id="9771544at2"/>
<gene>
    <name evidence="9" type="ORF">DFP98_12311</name>
</gene>
<dbReference type="Proteomes" id="UP000256977">
    <property type="component" value="Unassembled WGS sequence"/>
</dbReference>
<dbReference type="GO" id="GO:0005886">
    <property type="term" value="C:plasma membrane"/>
    <property type="evidence" value="ECO:0007669"/>
    <property type="project" value="UniProtKB-SubCell"/>
</dbReference>
<dbReference type="InterPro" id="IPR000515">
    <property type="entry name" value="MetI-like"/>
</dbReference>
<accession>A0A3D9IS44</accession>
<feature type="transmembrane region" description="Helical" evidence="7">
    <location>
        <begin position="12"/>
        <end position="35"/>
    </location>
</feature>
<proteinExistence type="inferred from homology"/>
<feature type="transmembrane region" description="Helical" evidence="7">
    <location>
        <begin position="139"/>
        <end position="160"/>
    </location>
</feature>
<dbReference type="Gene3D" id="1.10.3720.10">
    <property type="entry name" value="MetI-like"/>
    <property type="match status" value="1"/>
</dbReference>
<dbReference type="EMBL" id="QRDZ01000023">
    <property type="protein sequence ID" value="RED64339.1"/>
    <property type="molecule type" value="Genomic_DNA"/>
</dbReference>
<name>A0A3D9IS44_9BACL</name>
<evidence type="ECO:0000256" key="5">
    <source>
        <dbReference type="ARBA" id="ARBA00022989"/>
    </source>
</evidence>
<dbReference type="InterPro" id="IPR035906">
    <property type="entry name" value="MetI-like_sf"/>
</dbReference>